<name>A0A6L5Y9Q3_9BACT</name>
<gene>
    <name evidence="2" type="ORF">FYJ74_01485</name>
</gene>
<protein>
    <submittedName>
        <fullName evidence="2">Uncharacterized protein</fullName>
    </submittedName>
</protein>
<dbReference type="EMBL" id="VUNH01000001">
    <property type="protein sequence ID" value="MST54728.1"/>
    <property type="molecule type" value="Genomic_DNA"/>
</dbReference>
<accession>A0A6L5Y9Q3</accession>
<keyword evidence="1" id="KW-0812">Transmembrane</keyword>
<keyword evidence="3" id="KW-1185">Reference proteome</keyword>
<dbReference type="Proteomes" id="UP000473699">
    <property type="component" value="Unassembled WGS sequence"/>
</dbReference>
<feature type="transmembrane region" description="Helical" evidence="1">
    <location>
        <begin position="502"/>
        <end position="519"/>
    </location>
</feature>
<reference evidence="2 3" key="1">
    <citation type="submission" date="2019-08" db="EMBL/GenBank/DDBJ databases">
        <title>In-depth cultivation of the pig gut microbiome towards novel bacterial diversity and tailored functional studies.</title>
        <authorList>
            <person name="Wylensek D."/>
            <person name="Hitch T.C.A."/>
            <person name="Clavel T."/>
        </authorList>
    </citation>
    <scope>NUCLEOTIDE SEQUENCE [LARGE SCALE GENOMIC DNA]</scope>
    <source>
        <strain evidence="2 3">SM-530-WT-4B</strain>
    </source>
</reference>
<keyword evidence="1" id="KW-0472">Membrane</keyword>
<organism evidence="2 3">
    <name type="scientific">Pyramidobacter porci</name>
    <dbReference type="NCBI Taxonomy" id="2605789"/>
    <lineage>
        <taxon>Bacteria</taxon>
        <taxon>Thermotogati</taxon>
        <taxon>Synergistota</taxon>
        <taxon>Synergistia</taxon>
        <taxon>Synergistales</taxon>
        <taxon>Dethiosulfovibrionaceae</taxon>
        <taxon>Pyramidobacter</taxon>
    </lineage>
</organism>
<sequence length="524" mass="58834">MCKKLLGLVVAAAVFLGMRGRLPAAVQKYEKDAIAYDETVLFQDAETRRRFLDEIESSFLKDYDALWQREGMSDKLTAAADRVFADNLSGGRLTGALQVAMDLDGVAQRLQDKIPEAFRGDYDRFLAITEDSFTDTYLDRLSAYDQALLASRVGALVNAPSVRLFFEEQVRRAAAQNRAVLGESLTKKIRGRPELSLAGSTAFLGVMLGRKLLRRTLGRKALSVFGKGLGRKVLMAAAGVGALFTLGWALYDVGSFAVEVWESPAKLRAALIVRYDDYYRTEAPQIYWRTLRKGVRSELEEIQGRMARRDEDTKAILASSTFRRMTERMSEAEQKNFIDRLISVRPLNDSLSYSSIVENFGRILVESEAEDIAAFREILAQGDTLLARQWFAVAGKEYFSLFRNLPRLVWDKYLPNAASLQTLGWLALRPRAVREAAAQLPAESVQWVMNEVPPAQAERFFADGKTPGEIAREIERMKSLPKAARVPWQSGAAYLLHRAENYLLYAGIALALLGAARLWQKYLR</sequence>
<dbReference type="AlphaFoldDB" id="A0A6L5Y9Q3"/>
<comment type="caution">
    <text evidence="2">The sequence shown here is derived from an EMBL/GenBank/DDBJ whole genome shotgun (WGS) entry which is preliminary data.</text>
</comment>
<evidence type="ECO:0000313" key="2">
    <source>
        <dbReference type="EMBL" id="MST54728.1"/>
    </source>
</evidence>
<evidence type="ECO:0000313" key="3">
    <source>
        <dbReference type="Proteomes" id="UP000473699"/>
    </source>
</evidence>
<dbReference type="RefSeq" id="WP_154527846.1">
    <property type="nucleotide sequence ID" value="NZ_VUNH01000001.1"/>
</dbReference>
<keyword evidence="1" id="KW-1133">Transmembrane helix</keyword>
<proteinExistence type="predicted"/>
<evidence type="ECO:0000256" key="1">
    <source>
        <dbReference type="SAM" id="Phobius"/>
    </source>
</evidence>